<dbReference type="InterPro" id="IPR010982">
    <property type="entry name" value="Lambda_DNA-bd_dom_sf"/>
</dbReference>
<feature type="compositionally biased region" description="Polar residues" evidence="1">
    <location>
        <begin position="186"/>
        <end position="195"/>
    </location>
</feature>
<dbReference type="RefSeq" id="WP_064434455.1">
    <property type="nucleotide sequence ID" value="NZ_CP011486.1"/>
</dbReference>
<evidence type="ECO:0000256" key="2">
    <source>
        <dbReference type="SAM" id="Phobius"/>
    </source>
</evidence>
<dbReference type="EMBL" id="CP011486">
    <property type="protein sequence ID" value="ANH48093.1"/>
    <property type="molecule type" value="Genomic_DNA"/>
</dbReference>
<sequence>MEQNKKSLENLDLSDVQKNSKDISGAALEELSLKTLDKNLQILREIGVQEIYKATKIASKNINYILEKRYESLSRVHAKGFIQILEREYKLDLSAWMKEFDRVCTFKESVSEEPDKETNPEEATKNPLKVEIDYSINQANIKLSKGLSKWKPFVLVLGVIVIILAIVIIQNISSLKEERERENAIKSGTKNSSFNEAHPAEENKIEPTPKPDKKQEKQKEQKEQEKAEKQEKEAIKENPDTIYIMPKRDIWVEVIDLDEKKNSFQKVFKKNYPLEAKNHRLLLRFGHGHLTLKNNHQEQDYNDGKTKRFLYEPAKGLTPINESQYKELQQ</sequence>
<keyword evidence="2" id="KW-0472">Membrane</keyword>
<dbReference type="Proteomes" id="UP000078062">
    <property type="component" value="Chromosome"/>
</dbReference>
<gene>
    <name evidence="3" type="ORF">AA977_02505</name>
</gene>
<proteinExistence type="predicted"/>
<feature type="compositionally biased region" description="Basic and acidic residues" evidence="1">
    <location>
        <begin position="198"/>
        <end position="238"/>
    </location>
</feature>
<dbReference type="Gene3D" id="1.10.260.40">
    <property type="entry name" value="lambda repressor-like DNA-binding domains"/>
    <property type="match status" value="1"/>
</dbReference>
<feature type="transmembrane region" description="Helical" evidence="2">
    <location>
        <begin position="152"/>
        <end position="172"/>
    </location>
</feature>
<keyword evidence="2" id="KW-1133">Transmembrane helix</keyword>
<feature type="region of interest" description="Disordered" evidence="1">
    <location>
        <begin position="183"/>
        <end position="238"/>
    </location>
</feature>
<name>A0A1A9HEC3_HELPX</name>
<evidence type="ECO:0000256" key="1">
    <source>
        <dbReference type="SAM" id="MobiDB-lite"/>
    </source>
</evidence>
<evidence type="ECO:0000313" key="4">
    <source>
        <dbReference type="Proteomes" id="UP000078062"/>
    </source>
</evidence>
<keyword evidence="2" id="KW-0812">Transmembrane</keyword>
<protein>
    <submittedName>
        <fullName evidence="3">Sialidase</fullName>
    </submittedName>
</protein>
<accession>A0A1A9HEC3</accession>
<dbReference type="AlphaFoldDB" id="A0A1A9HEC3"/>
<evidence type="ECO:0000313" key="3">
    <source>
        <dbReference type="EMBL" id="ANH48093.1"/>
    </source>
</evidence>
<organism evidence="3 4">
    <name type="scientific">Helicobacter pylori</name>
    <name type="common">Campylobacter pylori</name>
    <dbReference type="NCBI Taxonomy" id="210"/>
    <lineage>
        <taxon>Bacteria</taxon>
        <taxon>Pseudomonadati</taxon>
        <taxon>Campylobacterota</taxon>
        <taxon>Epsilonproteobacteria</taxon>
        <taxon>Campylobacterales</taxon>
        <taxon>Helicobacteraceae</taxon>
        <taxon>Helicobacter</taxon>
    </lineage>
</organism>
<dbReference type="GO" id="GO:0003677">
    <property type="term" value="F:DNA binding"/>
    <property type="evidence" value="ECO:0007669"/>
    <property type="project" value="InterPro"/>
</dbReference>
<dbReference type="PATRIC" id="fig|210.2441.peg.517"/>
<reference evidence="3 4" key="1">
    <citation type="submission" date="2014-04" db="EMBL/GenBank/DDBJ databases">
        <title>Detecting global and local adaptation in a worldwide sample of Helicobacter pylori genomes.</title>
        <authorList>
            <person name="Montano V."/>
            <person name="Didelot X."/>
            <person name="Foll M."/>
            <person name="Linz B."/>
            <person name="Reinhardt R."/>
            <person name="Suerbaum S."/>
            <person name="Moodley Y."/>
            <person name="Jensen J.D."/>
        </authorList>
    </citation>
    <scope>NUCLEOTIDE SEQUENCE [LARGE SCALE GENOMIC DNA]</scope>
    <source>
        <strain evidence="3 4">K26A1</strain>
    </source>
</reference>